<sequence>MASPSPLRRATPPTPIKTTGDASERLTVRLDQPIENVQLAAHTLLRGVDGGVLTPSTRRIEFKWSRSRTRRNCEYAKCPTPRETARMQSLLTGRRYCSGACLLADVKAQGGARPAVQEDMLLPAPAETTNGGKDSEDSERALIRGKAWRVRQFEEDESWIDVGSQKVYMPRREDVGHFLRVECRALVAEDGRVSTSQSRETAVVIGIPTENPRLCDRELLLSQPVRQRQSIVNYLKQEGGGAVLRVMTYNLLAEVYATKQLYSYCPMWALSWGYRKQLILQELRQHAADVICLQEMQLDHFDNYIVPELAKNGYQGIIKAKTREAMGRKGKIDGCAILYKRSRLHLVSQRAVEYNAIAMSHAAAGGFHRPELSQSENQSRTKRILSRLCRDNVAQIAIFETIPDGFDPNTPQGQAARQVGPQRVCVVATHIFWDPEYSDVKFFQTVSLMQEINHLLSQQQHHTSLIICGDLNSTPDSSVVRYLSQDAVDPNHPDMANDPMNILPGLAQVNHNLDLASAYEMVLGQNPETTNYTAHFSGCLDYIYVSAGSLVPLSILKIPDRKTLRGEEDTHIPNTCFPSDHVSLCVELNLVPQDRVRSRPVTPSPPSPSLSPALSMASSMYDPVHYHMRSLNKAQMHSPNPAMLSQQYQQHQQHQQHASHHHLHHHHMHPGDGRSNSPGLHPLSQHNSYHY</sequence>
<dbReference type="EMBL" id="BEYU01000018">
    <property type="protein sequence ID" value="GBG26042.1"/>
    <property type="molecule type" value="Genomic_DNA"/>
</dbReference>
<dbReference type="PANTHER" id="PTHR12121">
    <property type="entry name" value="CARBON CATABOLITE REPRESSOR PROTEIN 4"/>
    <property type="match status" value="1"/>
</dbReference>
<dbReference type="OrthoDB" id="428734at2759"/>
<dbReference type="PANTHER" id="PTHR12121:SF34">
    <property type="entry name" value="PROTEIN ANGEL"/>
    <property type="match status" value="1"/>
</dbReference>
<proteinExistence type="predicted"/>
<dbReference type="InterPro" id="IPR036691">
    <property type="entry name" value="Endo/exonu/phosph_ase_sf"/>
</dbReference>
<evidence type="ECO:0000259" key="2">
    <source>
        <dbReference type="Pfam" id="PF03372"/>
    </source>
</evidence>
<accession>A0A2R5G4T7</accession>
<dbReference type="SUPFAM" id="SSF56219">
    <property type="entry name" value="DNase I-like"/>
    <property type="match status" value="1"/>
</dbReference>
<dbReference type="Gene3D" id="3.60.10.10">
    <property type="entry name" value="Endonuclease/exonuclease/phosphatase"/>
    <property type="match status" value="1"/>
</dbReference>
<feature type="domain" description="Endonuclease/exonuclease/phosphatase" evidence="2">
    <location>
        <begin position="247"/>
        <end position="581"/>
    </location>
</feature>
<feature type="region of interest" description="Disordered" evidence="1">
    <location>
        <begin position="1"/>
        <end position="21"/>
    </location>
</feature>
<organism evidence="3 4">
    <name type="scientific">Hondaea fermentalgiana</name>
    <dbReference type="NCBI Taxonomy" id="2315210"/>
    <lineage>
        <taxon>Eukaryota</taxon>
        <taxon>Sar</taxon>
        <taxon>Stramenopiles</taxon>
        <taxon>Bigyra</taxon>
        <taxon>Labyrinthulomycetes</taxon>
        <taxon>Thraustochytrida</taxon>
        <taxon>Thraustochytriidae</taxon>
        <taxon>Hondaea</taxon>
    </lineage>
</organism>
<reference evidence="3 4" key="1">
    <citation type="submission" date="2017-12" db="EMBL/GenBank/DDBJ databases">
        <title>Sequencing, de novo assembly and annotation of complete genome of a new Thraustochytrid species, strain FCC1311.</title>
        <authorList>
            <person name="Sedici K."/>
            <person name="Godart F."/>
            <person name="Aiese Cigliano R."/>
            <person name="Sanseverino W."/>
            <person name="Barakat M."/>
            <person name="Ortet P."/>
            <person name="Marechal E."/>
            <person name="Cagnac O."/>
            <person name="Amato A."/>
        </authorList>
    </citation>
    <scope>NUCLEOTIDE SEQUENCE [LARGE SCALE GENOMIC DNA]</scope>
</reference>
<keyword evidence="4" id="KW-1185">Reference proteome</keyword>
<feature type="compositionally biased region" description="Polar residues" evidence="1">
    <location>
        <begin position="674"/>
        <end position="691"/>
    </location>
</feature>
<evidence type="ECO:0000256" key="1">
    <source>
        <dbReference type="SAM" id="MobiDB-lite"/>
    </source>
</evidence>
<dbReference type="InParanoid" id="A0A2R5G4T7"/>
<feature type="compositionally biased region" description="Low complexity" evidence="1">
    <location>
        <begin position="642"/>
        <end position="656"/>
    </location>
</feature>
<evidence type="ECO:0000313" key="3">
    <source>
        <dbReference type="EMBL" id="GBG26042.1"/>
    </source>
</evidence>
<feature type="region of interest" description="Disordered" evidence="1">
    <location>
        <begin position="642"/>
        <end position="691"/>
    </location>
</feature>
<feature type="compositionally biased region" description="Basic residues" evidence="1">
    <location>
        <begin position="657"/>
        <end position="668"/>
    </location>
</feature>
<comment type="caution">
    <text evidence="3">The sequence shown here is derived from an EMBL/GenBank/DDBJ whole genome shotgun (WGS) entry which is preliminary data.</text>
</comment>
<dbReference type="AlphaFoldDB" id="A0A2R5G4T7"/>
<dbReference type="InterPro" id="IPR005135">
    <property type="entry name" value="Endo/exonuclease/phosphatase"/>
</dbReference>
<evidence type="ECO:0000313" key="4">
    <source>
        <dbReference type="Proteomes" id="UP000241890"/>
    </source>
</evidence>
<dbReference type="InterPro" id="IPR050410">
    <property type="entry name" value="CCR4/nocturin_mRNA_transcr"/>
</dbReference>
<protein>
    <submittedName>
        <fullName evidence="3">Glucose-repressible alcohol dehydrogenase transcriptional effector</fullName>
    </submittedName>
</protein>
<dbReference type="Pfam" id="PF03372">
    <property type="entry name" value="Exo_endo_phos"/>
    <property type="match status" value="1"/>
</dbReference>
<gene>
    <name evidence="3" type="ORF">FCC1311_022622</name>
</gene>
<dbReference type="GO" id="GO:0000175">
    <property type="term" value="F:3'-5'-RNA exonuclease activity"/>
    <property type="evidence" value="ECO:0007669"/>
    <property type="project" value="TreeGrafter"/>
</dbReference>
<dbReference type="Proteomes" id="UP000241890">
    <property type="component" value="Unassembled WGS sequence"/>
</dbReference>
<dbReference type="FunCoup" id="A0A2R5G4T7">
    <property type="interactions" value="226"/>
</dbReference>
<name>A0A2R5G4T7_9STRA</name>